<evidence type="ECO:0000313" key="2">
    <source>
        <dbReference type="Proteomes" id="UP000796761"/>
    </source>
</evidence>
<dbReference type="Proteomes" id="UP000796761">
    <property type="component" value="Unassembled WGS sequence"/>
</dbReference>
<dbReference type="AlphaFoldDB" id="A0A8K1GBL9"/>
<dbReference type="EMBL" id="SWJQ01000382">
    <property type="protein sequence ID" value="TRZ15172.1"/>
    <property type="molecule type" value="Genomic_DNA"/>
</dbReference>
<evidence type="ECO:0000313" key="1">
    <source>
        <dbReference type="EMBL" id="TRZ15172.1"/>
    </source>
</evidence>
<proteinExistence type="predicted"/>
<gene>
    <name evidence="1" type="ORF">HGM15179_011957</name>
</gene>
<sequence length="96" mass="10581">MLKTLLANQQHHHGVSQPAGKHMASVASSYQDTLVPVCLAGFRTLVLTLKAQYDIGLTPNWELYSLTETLTLQSEEVEKSLRLAHRSATANLSTFT</sequence>
<comment type="caution">
    <text evidence="1">The sequence shown here is derived from an EMBL/GenBank/DDBJ whole genome shotgun (WGS) entry which is preliminary data.</text>
</comment>
<accession>A0A8K1GBL9</accession>
<keyword evidence="2" id="KW-1185">Reference proteome</keyword>
<protein>
    <submittedName>
        <fullName evidence="1">Uncharacterized protein</fullName>
    </submittedName>
</protein>
<reference evidence="1" key="1">
    <citation type="submission" date="2019-04" db="EMBL/GenBank/DDBJ databases">
        <title>Genome assembly of Zosterops borbonicus 15179.</title>
        <authorList>
            <person name="Leroy T."/>
            <person name="Anselmetti Y."/>
            <person name="Tilak M.-K."/>
            <person name="Nabholz B."/>
        </authorList>
    </citation>
    <scope>NUCLEOTIDE SEQUENCE</scope>
    <source>
        <strain evidence="1">HGM_15179</strain>
        <tissue evidence="1">Muscle</tissue>
    </source>
</reference>
<organism evidence="1 2">
    <name type="scientific">Zosterops borbonicus</name>
    <dbReference type="NCBI Taxonomy" id="364589"/>
    <lineage>
        <taxon>Eukaryota</taxon>
        <taxon>Metazoa</taxon>
        <taxon>Chordata</taxon>
        <taxon>Craniata</taxon>
        <taxon>Vertebrata</taxon>
        <taxon>Euteleostomi</taxon>
        <taxon>Archelosauria</taxon>
        <taxon>Archosauria</taxon>
        <taxon>Dinosauria</taxon>
        <taxon>Saurischia</taxon>
        <taxon>Theropoda</taxon>
        <taxon>Coelurosauria</taxon>
        <taxon>Aves</taxon>
        <taxon>Neognathae</taxon>
        <taxon>Neoaves</taxon>
        <taxon>Telluraves</taxon>
        <taxon>Australaves</taxon>
        <taxon>Passeriformes</taxon>
        <taxon>Sylvioidea</taxon>
        <taxon>Zosteropidae</taxon>
        <taxon>Zosterops</taxon>
    </lineage>
</organism>
<name>A0A8K1GBL9_9PASS</name>